<name>A0AAF3F2R2_9BILA</name>
<dbReference type="WBParaSite" id="MBELARI_LOCUS20785">
    <property type="protein sequence ID" value="MBELARI_LOCUS20785"/>
    <property type="gene ID" value="MBELARI_LOCUS20785"/>
</dbReference>
<sequence>MYTHNCHLLPPPPPPPPSGEGRRGKRKREDDGVRPDRESKCGNDDAGTNQGGGGSKKAISQYIIDATHGHDVSVTGKRKREDEDSVWAARIVTSAENQGETAMSHKN</sequence>
<dbReference type="Proteomes" id="UP000887575">
    <property type="component" value="Unassembled WGS sequence"/>
</dbReference>
<evidence type="ECO:0000256" key="1">
    <source>
        <dbReference type="SAM" id="MobiDB-lite"/>
    </source>
</evidence>
<feature type="compositionally biased region" description="Pro residues" evidence="1">
    <location>
        <begin position="9"/>
        <end position="18"/>
    </location>
</feature>
<feature type="region of interest" description="Disordered" evidence="1">
    <location>
        <begin position="1"/>
        <end position="58"/>
    </location>
</feature>
<keyword evidence="2" id="KW-1185">Reference proteome</keyword>
<accession>A0AAF3F2R2</accession>
<evidence type="ECO:0000313" key="3">
    <source>
        <dbReference type="WBParaSite" id="MBELARI_LOCUS20785"/>
    </source>
</evidence>
<organism evidence="2 3">
    <name type="scientific">Mesorhabditis belari</name>
    <dbReference type="NCBI Taxonomy" id="2138241"/>
    <lineage>
        <taxon>Eukaryota</taxon>
        <taxon>Metazoa</taxon>
        <taxon>Ecdysozoa</taxon>
        <taxon>Nematoda</taxon>
        <taxon>Chromadorea</taxon>
        <taxon>Rhabditida</taxon>
        <taxon>Rhabditina</taxon>
        <taxon>Rhabditomorpha</taxon>
        <taxon>Rhabditoidea</taxon>
        <taxon>Rhabditidae</taxon>
        <taxon>Mesorhabditinae</taxon>
        <taxon>Mesorhabditis</taxon>
    </lineage>
</organism>
<feature type="compositionally biased region" description="Basic and acidic residues" evidence="1">
    <location>
        <begin position="27"/>
        <end position="43"/>
    </location>
</feature>
<dbReference type="AlphaFoldDB" id="A0AAF3F2R2"/>
<evidence type="ECO:0000313" key="2">
    <source>
        <dbReference type="Proteomes" id="UP000887575"/>
    </source>
</evidence>
<proteinExistence type="predicted"/>
<reference evidence="3" key="1">
    <citation type="submission" date="2024-02" db="UniProtKB">
        <authorList>
            <consortium name="WormBaseParasite"/>
        </authorList>
    </citation>
    <scope>IDENTIFICATION</scope>
</reference>
<protein>
    <submittedName>
        <fullName evidence="3">Uncharacterized protein</fullName>
    </submittedName>
</protein>